<evidence type="ECO:0000313" key="2">
    <source>
        <dbReference type="Proteomes" id="UP000032076"/>
    </source>
</evidence>
<dbReference type="Proteomes" id="UP000032076">
    <property type="component" value="Unassembled WGS sequence"/>
</dbReference>
<accession>A0ABD4AB92</accession>
<reference evidence="1 2" key="1">
    <citation type="submission" date="2015-01" db="EMBL/GenBank/DDBJ databases">
        <title>Draft Genome Sequences of Four Bacillus thermoamylovorans Strains, Isolated From Food Products.</title>
        <authorList>
            <person name="Krawcyk A.O."/>
            <person name="Berendsen E.M."/>
            <person name="Eijlander R.T."/>
            <person name="de Jong A."/>
            <person name="Wells-Bennik M."/>
            <person name="Kuipers O.P."/>
        </authorList>
    </citation>
    <scope>NUCLEOTIDE SEQUENCE [LARGE SCALE GENOMIC DNA]</scope>
    <source>
        <strain evidence="1 2">B4167</strain>
    </source>
</reference>
<gene>
    <name evidence="1" type="ORF">B4167_1482</name>
</gene>
<evidence type="ECO:0000313" key="1">
    <source>
        <dbReference type="EMBL" id="KIO74354.1"/>
    </source>
</evidence>
<protein>
    <submittedName>
        <fullName evidence="1">Uncharacterized protein</fullName>
    </submittedName>
</protein>
<dbReference type="EMBL" id="JXLU01000004">
    <property type="protein sequence ID" value="KIO74354.1"/>
    <property type="molecule type" value="Genomic_DNA"/>
</dbReference>
<organism evidence="1 2">
    <name type="scientific">Caldibacillus thermoamylovorans</name>
    <dbReference type="NCBI Taxonomy" id="35841"/>
    <lineage>
        <taxon>Bacteria</taxon>
        <taxon>Bacillati</taxon>
        <taxon>Bacillota</taxon>
        <taxon>Bacilli</taxon>
        <taxon>Bacillales</taxon>
        <taxon>Bacillaceae</taxon>
        <taxon>Caldibacillus</taxon>
    </lineage>
</organism>
<name>A0ABD4AB92_9BACI</name>
<comment type="caution">
    <text evidence="1">The sequence shown here is derived from an EMBL/GenBank/DDBJ whole genome shotgun (WGS) entry which is preliminary data.</text>
</comment>
<proteinExistence type="predicted"/>
<sequence>MFRQYFLGRNQSFRKKDNLSQREDIIDLFGHGGTGAMVPCLIHNRDNERGD</sequence>
<dbReference type="AlphaFoldDB" id="A0ABD4AB92"/>